<name>A0ABW2BP72_9HYPH</name>
<evidence type="ECO:0000313" key="2">
    <source>
        <dbReference type="Proteomes" id="UP001596292"/>
    </source>
</evidence>
<comment type="caution">
    <text evidence="1">The sequence shown here is derived from an EMBL/GenBank/DDBJ whole genome shotgun (WGS) entry which is preliminary data.</text>
</comment>
<dbReference type="Proteomes" id="UP001596292">
    <property type="component" value="Unassembled WGS sequence"/>
</dbReference>
<accession>A0ABW2BP72</accession>
<dbReference type="EMBL" id="JBHSWN010000001">
    <property type="protein sequence ID" value="MFC6792213.1"/>
    <property type="molecule type" value="Genomic_DNA"/>
</dbReference>
<organism evidence="1 2">
    <name type="scientific">Methylobacterium komagatae</name>
    <dbReference type="NCBI Taxonomy" id="374425"/>
    <lineage>
        <taxon>Bacteria</taxon>
        <taxon>Pseudomonadati</taxon>
        <taxon>Pseudomonadota</taxon>
        <taxon>Alphaproteobacteria</taxon>
        <taxon>Hyphomicrobiales</taxon>
        <taxon>Methylobacteriaceae</taxon>
        <taxon>Methylobacterium</taxon>
    </lineage>
</organism>
<evidence type="ECO:0000313" key="1">
    <source>
        <dbReference type="EMBL" id="MFC6792213.1"/>
    </source>
</evidence>
<protein>
    <submittedName>
        <fullName evidence="1">Uncharacterized protein</fullName>
    </submittedName>
</protein>
<keyword evidence="2" id="KW-1185">Reference proteome</keyword>
<dbReference type="RefSeq" id="WP_378973879.1">
    <property type="nucleotide sequence ID" value="NZ_JBHSWN010000001.1"/>
</dbReference>
<reference evidence="2" key="1">
    <citation type="journal article" date="2019" name="Int. J. Syst. Evol. Microbiol.">
        <title>The Global Catalogue of Microorganisms (GCM) 10K type strain sequencing project: providing services to taxonomists for standard genome sequencing and annotation.</title>
        <authorList>
            <consortium name="The Broad Institute Genomics Platform"/>
            <consortium name="The Broad Institute Genome Sequencing Center for Infectious Disease"/>
            <person name="Wu L."/>
            <person name="Ma J."/>
        </authorList>
    </citation>
    <scope>NUCLEOTIDE SEQUENCE [LARGE SCALE GENOMIC DNA]</scope>
    <source>
        <strain evidence="2">CCUG 48316</strain>
    </source>
</reference>
<proteinExistence type="predicted"/>
<sequence>MIHSHDIKASCDVSWAITDLNGEDGRRIHTPMPPGRNKVSLTMRLPSVVKISFQKKGAGPGMPGAAMIAKESGAIEQL</sequence>
<gene>
    <name evidence="1" type="ORF">ACFQE0_23165</name>
</gene>